<evidence type="ECO:0000313" key="5">
    <source>
        <dbReference type="Proteomes" id="UP000735205"/>
    </source>
</evidence>
<evidence type="ECO:0000259" key="2">
    <source>
        <dbReference type="Pfam" id="PF12102"/>
    </source>
</evidence>
<comment type="caution">
    <text evidence="4">The sequence shown here is derived from an EMBL/GenBank/DDBJ whole genome shotgun (WGS) entry which is preliminary data.</text>
</comment>
<dbReference type="Gene3D" id="3.30.920.90">
    <property type="match status" value="1"/>
</dbReference>
<reference evidence="4 5" key="1">
    <citation type="submission" date="2020-02" db="EMBL/GenBank/DDBJ databases">
        <title>Fructobacillus sp. isolated from paper mulberry of Taiwan.</title>
        <authorList>
            <person name="Lin S.-T."/>
        </authorList>
    </citation>
    <scope>NUCLEOTIDE SEQUENCE [LARGE SCALE GENOMIC DNA]</scope>
    <source>
        <strain evidence="4 5">M1-21</strain>
    </source>
</reference>
<dbReference type="Proteomes" id="UP000735205">
    <property type="component" value="Unassembled WGS sequence"/>
</dbReference>
<organism evidence="4 5">
    <name type="scientific">Fructobacillus papyrifericola</name>
    <dbReference type="NCBI Taxonomy" id="2713172"/>
    <lineage>
        <taxon>Bacteria</taxon>
        <taxon>Bacillati</taxon>
        <taxon>Bacillota</taxon>
        <taxon>Bacilli</taxon>
        <taxon>Lactobacillales</taxon>
        <taxon>Lactobacillaceae</taxon>
        <taxon>Fructobacillus</taxon>
    </lineage>
</organism>
<gene>
    <name evidence="4" type="ORF">G6R28_01595</name>
</gene>
<dbReference type="InterPro" id="IPR024975">
    <property type="entry name" value="NOV_C"/>
</dbReference>
<dbReference type="InterPro" id="IPR021961">
    <property type="entry name" value="McrB_DNA-bd"/>
</dbReference>
<protein>
    <submittedName>
        <fullName evidence="4">DUF3578 domain-containing protein</fullName>
    </submittedName>
</protein>
<dbReference type="RefSeq" id="WP_213792493.1">
    <property type="nucleotide sequence ID" value="NZ_JAAMFJ010000001.1"/>
</dbReference>
<sequence>MNIHDTLETVFDNYLAEKEKPFKANWLAATFREGIDADGLSFSTDNVKIYGSGGTSLWAAAPWIAICDTEITKSVQRGFFVVYLFSEDMKRVYLSLNQGWTFWEKEFKDETIDMSAEAKAKAVASYFQNELSIRNTALPMKLSANSSKHNLAFGYEAGEIYSIEYDANQLPSNTELVKDLELMWSKFLNLKAMLQDTKDLEKSATYILNYQRITSYTDNAEEAETIADKLEHASLIEKERPIPRKKSKSAKGRKNRTVRKTDYLAEQERKQKLGLSGEELVLEYEKERLANYPDLQNKVKRVSKEGDGDGYDIFSFNFDGSPLYIEVKTTNNEATAPFFMSQNEYAFALENKENYVIYRLYQFTDLAKKNIDQVKFYKIQGQNIEQELNLIPAAYQVNLK</sequence>
<evidence type="ECO:0000313" key="4">
    <source>
        <dbReference type="EMBL" id="MBS9335929.1"/>
    </source>
</evidence>
<dbReference type="Pfam" id="PF13020">
    <property type="entry name" value="NOV_C"/>
    <property type="match status" value="1"/>
</dbReference>
<feature type="domain" description="Protein NO VEIN C-terminal" evidence="3">
    <location>
        <begin position="277"/>
        <end position="365"/>
    </location>
</feature>
<feature type="domain" description="Type IV methyl-directed restriction enzyme EcoKMcrB subunit DNA-binding" evidence="2">
    <location>
        <begin position="10"/>
        <end position="191"/>
    </location>
</feature>
<dbReference type="EMBL" id="JAAMFJ010000001">
    <property type="protein sequence ID" value="MBS9335929.1"/>
    <property type="molecule type" value="Genomic_DNA"/>
</dbReference>
<keyword evidence="5" id="KW-1185">Reference proteome</keyword>
<evidence type="ECO:0000259" key="3">
    <source>
        <dbReference type="Pfam" id="PF13020"/>
    </source>
</evidence>
<feature type="compositionally biased region" description="Basic residues" evidence="1">
    <location>
        <begin position="243"/>
        <end position="258"/>
    </location>
</feature>
<accession>A0ABS5QRV4</accession>
<dbReference type="Pfam" id="PF12102">
    <property type="entry name" value="MrcB_N"/>
    <property type="match status" value="1"/>
</dbReference>
<proteinExistence type="predicted"/>
<evidence type="ECO:0000256" key="1">
    <source>
        <dbReference type="SAM" id="MobiDB-lite"/>
    </source>
</evidence>
<name>A0ABS5QRV4_9LACO</name>
<feature type="region of interest" description="Disordered" evidence="1">
    <location>
        <begin position="239"/>
        <end position="259"/>
    </location>
</feature>